<sequence>MNALCADCQHSLSVHADYARPHLSTALGHGLASVTSSPRKQHSASQSLCFTEHPDLCPRHRTVETLARLLDENMVMHVRGTPASGKSTLARLLYQFLAEKQEVILMDTWDNKMSATEYLAKECRDRGYIGVQASDILASNFVFIIDEAQQTYVNPHLWYSVIKFQSQRQAGPRFCLFSSYGSPTIGAPDYPEATTPPVLSLSQRVSLTVSRNSDAPDICLFYNLAEYKDVLDRFCKHPAIEFTLDTDVKDYLFSLTNGHPGAISSIMVYIRNFHRSHLKQHRISKITLKDIRDALDDDDKLFSFLEVQPAGRSLPSKTIQRGVIDPNVVCVLLNVLRDGSVTFNNDDPGIETCFRNGWVHTEVVEGGQVICMFPSALHARFVEHCYGRLDPVPFPFQKYPTLQDKSIFIAMREQKDTALDSIFETVALSRDGKEK</sequence>
<gene>
    <name evidence="1" type="ORF">T310_7232</name>
</gene>
<protein>
    <submittedName>
        <fullName evidence="1">Uncharacterized protein</fullName>
    </submittedName>
</protein>
<organism evidence="1 2">
    <name type="scientific">Rasamsonia emersonii (strain ATCC 16479 / CBS 393.64 / IMI 116815)</name>
    <dbReference type="NCBI Taxonomy" id="1408163"/>
    <lineage>
        <taxon>Eukaryota</taxon>
        <taxon>Fungi</taxon>
        <taxon>Dikarya</taxon>
        <taxon>Ascomycota</taxon>
        <taxon>Pezizomycotina</taxon>
        <taxon>Eurotiomycetes</taxon>
        <taxon>Eurotiomycetidae</taxon>
        <taxon>Eurotiales</taxon>
        <taxon>Trichocomaceae</taxon>
        <taxon>Rasamsonia</taxon>
    </lineage>
</organism>
<keyword evidence="2" id="KW-1185">Reference proteome</keyword>
<accession>A0A0F4YKJ3</accession>
<evidence type="ECO:0000313" key="2">
    <source>
        <dbReference type="Proteomes" id="UP000053958"/>
    </source>
</evidence>
<dbReference type="AlphaFoldDB" id="A0A0F4YKJ3"/>
<dbReference type="SUPFAM" id="SSF52540">
    <property type="entry name" value="P-loop containing nucleoside triphosphate hydrolases"/>
    <property type="match status" value="1"/>
</dbReference>
<dbReference type="EMBL" id="LASV01000417">
    <property type="protein sequence ID" value="KKA18812.1"/>
    <property type="molecule type" value="Genomic_DNA"/>
</dbReference>
<evidence type="ECO:0000313" key="1">
    <source>
        <dbReference type="EMBL" id="KKA18812.1"/>
    </source>
</evidence>
<dbReference type="Gene3D" id="3.40.50.300">
    <property type="entry name" value="P-loop containing nucleotide triphosphate hydrolases"/>
    <property type="match status" value="1"/>
</dbReference>
<dbReference type="STRING" id="1408163.A0A0F4YKJ3"/>
<proteinExistence type="predicted"/>
<comment type="caution">
    <text evidence="1">The sequence shown here is derived from an EMBL/GenBank/DDBJ whole genome shotgun (WGS) entry which is preliminary data.</text>
</comment>
<dbReference type="RefSeq" id="XP_013325424.1">
    <property type="nucleotide sequence ID" value="XM_013469970.1"/>
</dbReference>
<dbReference type="Proteomes" id="UP000053958">
    <property type="component" value="Unassembled WGS sequence"/>
</dbReference>
<dbReference type="GeneID" id="25319508"/>
<dbReference type="OrthoDB" id="2364732at2759"/>
<name>A0A0F4YKJ3_RASE3</name>
<dbReference type="InterPro" id="IPR027417">
    <property type="entry name" value="P-loop_NTPase"/>
</dbReference>
<reference evidence="1 2" key="1">
    <citation type="submission" date="2015-04" db="EMBL/GenBank/DDBJ databases">
        <authorList>
            <person name="Heijne W.H."/>
            <person name="Fedorova N.D."/>
            <person name="Nierman W.C."/>
            <person name="Vollebregt A.W."/>
            <person name="Zhao Z."/>
            <person name="Wu L."/>
            <person name="Kumar M."/>
            <person name="Stam H."/>
            <person name="van den Berg M.A."/>
            <person name="Pel H.J."/>
        </authorList>
    </citation>
    <scope>NUCLEOTIDE SEQUENCE [LARGE SCALE GENOMIC DNA]</scope>
    <source>
        <strain evidence="1 2">CBS 393.64</strain>
    </source>
</reference>